<gene>
    <name evidence="1" type="ORF">SAMN04488018_12247</name>
</gene>
<organism evidence="1 2">
    <name type="scientific">Myroides marinus</name>
    <dbReference type="NCBI Taxonomy" id="703342"/>
    <lineage>
        <taxon>Bacteria</taxon>
        <taxon>Pseudomonadati</taxon>
        <taxon>Bacteroidota</taxon>
        <taxon>Flavobacteriia</taxon>
        <taxon>Flavobacteriales</taxon>
        <taxon>Flavobacteriaceae</taxon>
        <taxon>Myroides</taxon>
    </lineage>
</organism>
<dbReference type="EMBL" id="FNYS01000022">
    <property type="protein sequence ID" value="SEJ29623.1"/>
    <property type="molecule type" value="Genomic_DNA"/>
</dbReference>
<evidence type="ECO:0000313" key="1">
    <source>
        <dbReference type="EMBL" id="SEJ29623.1"/>
    </source>
</evidence>
<proteinExistence type="predicted"/>
<dbReference type="AlphaFoldDB" id="A0A1H6XKL8"/>
<reference evidence="1 2" key="1">
    <citation type="submission" date="2016-10" db="EMBL/GenBank/DDBJ databases">
        <authorList>
            <person name="de Groot N.N."/>
        </authorList>
    </citation>
    <scope>NUCLEOTIDE SEQUENCE [LARGE SCALE GENOMIC DNA]</scope>
    <source>
        <strain evidence="1 2">DSM 23048</strain>
    </source>
</reference>
<evidence type="ECO:0000313" key="2">
    <source>
        <dbReference type="Proteomes" id="UP000183077"/>
    </source>
</evidence>
<dbReference type="Proteomes" id="UP000183077">
    <property type="component" value="Unassembled WGS sequence"/>
</dbReference>
<sequence>MFLNRSVNYFYKNDNFKRTYFLNEVIDNSNLIAELKNNKVDYGEKYGIEDLTDWISLSLTKLLQKLARNSKT</sequence>
<accession>A0A1H6XKL8</accession>
<protein>
    <submittedName>
        <fullName evidence="1">Uncharacterized protein</fullName>
    </submittedName>
</protein>
<name>A0A1H6XKL8_9FLAO</name>